<feature type="transmembrane region" description="Helical" evidence="2">
    <location>
        <begin position="42"/>
        <end position="66"/>
    </location>
</feature>
<dbReference type="PaxDb" id="3218-PP1S183_43V6.1"/>
<dbReference type="EnsemblPlants" id="Pp3c2_12290V3.2">
    <property type="protein sequence ID" value="Pp3c2_12290V3.2"/>
    <property type="gene ID" value="Pp3c2_12290"/>
</dbReference>
<dbReference type="OrthoDB" id="1936969at2759"/>
<dbReference type="RefSeq" id="XP_073388464.1">
    <property type="nucleotide sequence ID" value="XM_073532363.1"/>
</dbReference>
<keyword evidence="5" id="KW-1185">Reference proteome</keyword>
<name>A0A2K1L180_PHYPA</name>
<dbReference type="RefSeq" id="XP_073388462.1">
    <property type="nucleotide sequence ID" value="XM_073532361.1"/>
</dbReference>
<dbReference type="PANTHER" id="PTHR34291:SF1">
    <property type="entry name" value="HYDROXYPROLINE-RICH GLYCOPROTEIN FAMILY PROTEIN"/>
    <property type="match status" value="1"/>
</dbReference>
<keyword evidence="2" id="KW-0472">Membrane</keyword>
<evidence type="ECO:0000313" key="3">
    <source>
        <dbReference type="EMBL" id="PNR59788.1"/>
    </source>
</evidence>
<sequence>MEAQFASFEWKSLSVEGKALQATHAPPPLMNPSPPKYSRTNFALVSGLAILIVMAVGAILCCCYQWEVQLRLQSRARSVRHSTELLDDMPSSSPSNSFQDSVDSRSTNDPPRVISMSVIMPGDDFPRFVAWVVP</sequence>
<feature type="compositionally biased region" description="Low complexity" evidence="1">
    <location>
        <begin position="88"/>
        <end position="101"/>
    </location>
</feature>
<dbReference type="RefSeq" id="XP_073388463.1">
    <property type="nucleotide sequence ID" value="XM_073532362.1"/>
</dbReference>
<dbReference type="EMBL" id="ABEU02000002">
    <property type="protein sequence ID" value="PNR59788.1"/>
    <property type="molecule type" value="Genomic_DNA"/>
</dbReference>
<dbReference type="Proteomes" id="UP000006727">
    <property type="component" value="Chromosome 2"/>
</dbReference>
<evidence type="ECO:0000256" key="1">
    <source>
        <dbReference type="SAM" id="MobiDB-lite"/>
    </source>
</evidence>
<evidence type="ECO:0000313" key="4">
    <source>
        <dbReference type="EnsemblPlants" id="Pp3c2_12290V3.1"/>
    </source>
</evidence>
<gene>
    <name evidence="4" type="primary">LOC112277535</name>
    <name evidence="3" type="ORF">PHYPA_002580</name>
</gene>
<dbReference type="GeneID" id="112277535"/>
<proteinExistence type="predicted"/>
<dbReference type="AlphaFoldDB" id="A0A2K1L180"/>
<keyword evidence="2" id="KW-1133">Transmembrane helix</keyword>
<dbReference type="Gramene" id="Pp3c2_12290V3.2">
    <property type="protein sequence ID" value="Pp3c2_12290V3.2"/>
    <property type="gene ID" value="Pp3c2_12290"/>
</dbReference>
<dbReference type="PANTHER" id="PTHR34291">
    <property type="entry name" value="HYDROXYPROLINE-RICH GLYCOPROTEIN FAMILY PROTEIN"/>
    <property type="match status" value="1"/>
</dbReference>
<reference evidence="3 5" key="1">
    <citation type="journal article" date="2008" name="Science">
        <title>The Physcomitrella genome reveals evolutionary insights into the conquest of land by plants.</title>
        <authorList>
            <person name="Rensing S."/>
            <person name="Lang D."/>
            <person name="Zimmer A."/>
            <person name="Terry A."/>
            <person name="Salamov A."/>
            <person name="Shapiro H."/>
            <person name="Nishiyama T."/>
            <person name="Perroud P.-F."/>
            <person name="Lindquist E."/>
            <person name="Kamisugi Y."/>
            <person name="Tanahashi T."/>
            <person name="Sakakibara K."/>
            <person name="Fujita T."/>
            <person name="Oishi K."/>
            <person name="Shin-I T."/>
            <person name="Kuroki Y."/>
            <person name="Toyoda A."/>
            <person name="Suzuki Y."/>
            <person name="Hashimoto A."/>
            <person name="Yamaguchi K."/>
            <person name="Sugano A."/>
            <person name="Kohara Y."/>
            <person name="Fujiyama A."/>
            <person name="Anterola A."/>
            <person name="Aoki S."/>
            <person name="Ashton N."/>
            <person name="Barbazuk W.B."/>
            <person name="Barker E."/>
            <person name="Bennetzen J."/>
            <person name="Bezanilla M."/>
            <person name="Blankenship R."/>
            <person name="Cho S.H."/>
            <person name="Dutcher S."/>
            <person name="Estelle M."/>
            <person name="Fawcett J.A."/>
            <person name="Gundlach H."/>
            <person name="Hanada K."/>
            <person name="Heyl A."/>
            <person name="Hicks K.A."/>
            <person name="Hugh J."/>
            <person name="Lohr M."/>
            <person name="Mayer K."/>
            <person name="Melkozernov A."/>
            <person name="Murata T."/>
            <person name="Nelson D."/>
            <person name="Pils B."/>
            <person name="Prigge M."/>
            <person name="Reiss B."/>
            <person name="Renner T."/>
            <person name="Rombauts S."/>
            <person name="Rushton P."/>
            <person name="Sanderfoot A."/>
            <person name="Schween G."/>
            <person name="Shiu S.-H."/>
            <person name="Stueber K."/>
            <person name="Theodoulou F.L."/>
            <person name="Tu H."/>
            <person name="Van de Peer Y."/>
            <person name="Verrier P.J."/>
            <person name="Waters E."/>
            <person name="Wood A."/>
            <person name="Yang L."/>
            <person name="Cove D."/>
            <person name="Cuming A."/>
            <person name="Hasebe M."/>
            <person name="Lucas S."/>
            <person name="Mishler D.B."/>
            <person name="Reski R."/>
            <person name="Grigoriev I."/>
            <person name="Quatrano R.S."/>
            <person name="Boore J.L."/>
        </authorList>
    </citation>
    <scope>NUCLEOTIDE SEQUENCE [LARGE SCALE GENOMIC DNA]</scope>
    <source>
        <strain evidence="4 5">cv. Gransden 2004</strain>
    </source>
</reference>
<reference evidence="4" key="3">
    <citation type="submission" date="2020-12" db="UniProtKB">
        <authorList>
            <consortium name="EnsemblPlants"/>
        </authorList>
    </citation>
    <scope>IDENTIFICATION</scope>
</reference>
<organism evidence="3">
    <name type="scientific">Physcomitrium patens</name>
    <name type="common">Spreading-leaved earth moss</name>
    <name type="synonym">Physcomitrella patens</name>
    <dbReference type="NCBI Taxonomy" id="3218"/>
    <lineage>
        <taxon>Eukaryota</taxon>
        <taxon>Viridiplantae</taxon>
        <taxon>Streptophyta</taxon>
        <taxon>Embryophyta</taxon>
        <taxon>Bryophyta</taxon>
        <taxon>Bryophytina</taxon>
        <taxon>Bryopsida</taxon>
        <taxon>Funariidae</taxon>
        <taxon>Funariales</taxon>
        <taxon>Funariaceae</taxon>
        <taxon>Physcomitrium</taxon>
    </lineage>
</organism>
<accession>A0A2K1L180</accession>
<reference evidence="3 5" key="2">
    <citation type="journal article" date="2018" name="Plant J.">
        <title>The Physcomitrella patens chromosome-scale assembly reveals moss genome structure and evolution.</title>
        <authorList>
            <person name="Lang D."/>
            <person name="Ullrich K.K."/>
            <person name="Murat F."/>
            <person name="Fuchs J."/>
            <person name="Jenkins J."/>
            <person name="Haas F.B."/>
            <person name="Piednoel M."/>
            <person name="Gundlach H."/>
            <person name="Van Bel M."/>
            <person name="Meyberg R."/>
            <person name="Vives C."/>
            <person name="Morata J."/>
            <person name="Symeonidi A."/>
            <person name="Hiss M."/>
            <person name="Muchero W."/>
            <person name="Kamisugi Y."/>
            <person name="Saleh O."/>
            <person name="Blanc G."/>
            <person name="Decker E.L."/>
            <person name="van Gessel N."/>
            <person name="Grimwood J."/>
            <person name="Hayes R.D."/>
            <person name="Graham S.W."/>
            <person name="Gunter L.E."/>
            <person name="McDaniel S.F."/>
            <person name="Hoernstein S.N.W."/>
            <person name="Larsson A."/>
            <person name="Li F.W."/>
            <person name="Perroud P.F."/>
            <person name="Phillips J."/>
            <person name="Ranjan P."/>
            <person name="Rokshar D.S."/>
            <person name="Rothfels C.J."/>
            <person name="Schneider L."/>
            <person name="Shu S."/>
            <person name="Stevenson D.W."/>
            <person name="Thummler F."/>
            <person name="Tillich M."/>
            <person name="Villarreal Aguilar J.C."/>
            <person name="Widiez T."/>
            <person name="Wong G.K."/>
            <person name="Wymore A."/>
            <person name="Zhang Y."/>
            <person name="Zimmer A.D."/>
            <person name="Quatrano R.S."/>
            <person name="Mayer K.F.X."/>
            <person name="Goodstein D."/>
            <person name="Casacuberta J.M."/>
            <person name="Vandepoele K."/>
            <person name="Reski R."/>
            <person name="Cuming A.C."/>
            <person name="Tuskan G.A."/>
            <person name="Maumus F."/>
            <person name="Salse J."/>
            <person name="Schmutz J."/>
            <person name="Rensing S.A."/>
        </authorList>
    </citation>
    <scope>NUCLEOTIDE SEQUENCE [LARGE SCALE GENOMIC DNA]</scope>
    <source>
        <strain evidence="4 5">cv. Gransden 2004</strain>
    </source>
</reference>
<keyword evidence="2" id="KW-0812">Transmembrane</keyword>
<evidence type="ECO:0000313" key="5">
    <source>
        <dbReference type="Proteomes" id="UP000006727"/>
    </source>
</evidence>
<evidence type="ECO:0000256" key="2">
    <source>
        <dbReference type="SAM" id="Phobius"/>
    </source>
</evidence>
<dbReference type="EnsemblPlants" id="Pp3c2_12290V3.1">
    <property type="protein sequence ID" value="Pp3c2_12290V3.1"/>
    <property type="gene ID" value="Pp3c2_12290"/>
</dbReference>
<protein>
    <submittedName>
        <fullName evidence="3 4">Uncharacterized protein</fullName>
    </submittedName>
</protein>
<feature type="region of interest" description="Disordered" evidence="1">
    <location>
        <begin position="83"/>
        <end position="109"/>
    </location>
</feature>
<dbReference type="Gramene" id="Pp3c2_12290V3.1">
    <property type="protein sequence ID" value="Pp3c2_12290V3.1"/>
    <property type="gene ID" value="Pp3c2_12290"/>
</dbReference>
<dbReference type="InterPro" id="IPR037699">
    <property type="entry name" value="At5g65660-like"/>
</dbReference>